<dbReference type="eggNOG" id="ENOG502RVGM">
    <property type="taxonomic scope" value="Eukaryota"/>
</dbReference>
<keyword evidence="1" id="KW-0812">Transmembrane</keyword>
<dbReference type="OrthoDB" id="4138492at2759"/>
<comment type="caution">
    <text evidence="2">The sequence shown here is derived from an EMBL/GenBank/DDBJ whole genome shotgun (WGS) entry which is preliminary data.</text>
</comment>
<keyword evidence="3" id="KW-1185">Reference proteome</keyword>
<organism evidence="2 3">
    <name type="scientific">Candida maltosa (strain Xu316)</name>
    <name type="common">Yeast</name>
    <dbReference type="NCBI Taxonomy" id="1245528"/>
    <lineage>
        <taxon>Eukaryota</taxon>
        <taxon>Fungi</taxon>
        <taxon>Dikarya</taxon>
        <taxon>Ascomycota</taxon>
        <taxon>Saccharomycotina</taxon>
        <taxon>Pichiomycetes</taxon>
        <taxon>Debaryomycetaceae</taxon>
        <taxon>Candida/Lodderomyces clade</taxon>
        <taxon>Candida</taxon>
    </lineage>
</organism>
<dbReference type="OMA" id="WGSDGCL"/>
<protein>
    <submittedName>
        <fullName evidence="2">Uncharacterized protein</fullName>
    </submittedName>
</protein>
<reference evidence="2 3" key="1">
    <citation type="submission" date="2013-02" db="EMBL/GenBank/DDBJ databases">
        <title>Genome sequence of Candida maltosa Xu316, a potential industrial strain for xylitol and ethanol production.</title>
        <authorList>
            <person name="Yu J."/>
            <person name="Wang Q."/>
            <person name="Geng X."/>
            <person name="Bao W."/>
            <person name="He P."/>
            <person name="Cai J."/>
        </authorList>
    </citation>
    <scope>NUCLEOTIDE SEQUENCE [LARGE SCALE GENOMIC DNA]</scope>
    <source>
        <strain evidence="3">Xu316</strain>
    </source>
</reference>
<accession>M3JY63</accession>
<name>M3JY63_CANMX</name>
<feature type="transmembrane region" description="Helical" evidence="1">
    <location>
        <begin position="21"/>
        <end position="41"/>
    </location>
</feature>
<dbReference type="Proteomes" id="UP000011777">
    <property type="component" value="Unassembled WGS sequence"/>
</dbReference>
<dbReference type="STRING" id="1245528.M3JY63"/>
<gene>
    <name evidence="2" type="ORF">G210_1613</name>
</gene>
<dbReference type="EMBL" id="AOGT01001334">
    <property type="protein sequence ID" value="EMG47915.1"/>
    <property type="molecule type" value="Genomic_DNA"/>
</dbReference>
<sequence length="494" mass="56366">MSDLPKPISSSSSSSMVENQLLLFLLIIAIIYFLTQSVTFFQDVPDLYLKQQSIVEPTRLLNESPIYHSSKFRDLRVGLDIRYDNYKLRNGNLNDIWEILIKLSKEFDKGILINNEKLSISYINYCIHTADFKHVNTILVPKNHPLDAKWLITLLIGFVKQLTVEFYIDLPLTTTDTIHISDIKLPNVNDDKAKRFFEFTNVYTPAKDKGIAIRLHNNISNGINSIVEFTQLNIVSAVASTLKHLPNSDKYYGSKLTIISSNQSNEDINDIIVKTLTGFLLYSEIIITDRVSIINEIDDEDLSSLSNTSSIISLPESQLMKVFTGHSSDTILQLIQRYLLTRGVFPFKKKPRKLMYIHGSINSKSTLGYYELNSLRLRYKSRVIKELGYYNVVGPIILTDYNDYRQFDKLNHDFRKFGCLSQSLEIKLFNLSKNNWGNLMVRGYTIGKTINVVNGNKEEAQSKDNDGFMPINIVKLFLPVVAVVVAVSSETLSK</sequence>
<proteinExistence type="predicted"/>
<keyword evidence="1" id="KW-0472">Membrane</keyword>
<keyword evidence="1" id="KW-1133">Transmembrane helix</keyword>
<dbReference type="AlphaFoldDB" id="M3JY63"/>
<evidence type="ECO:0000256" key="1">
    <source>
        <dbReference type="SAM" id="Phobius"/>
    </source>
</evidence>
<dbReference type="HOGENOM" id="CLU_042082_0_0_1"/>
<evidence type="ECO:0000313" key="3">
    <source>
        <dbReference type="Proteomes" id="UP000011777"/>
    </source>
</evidence>
<evidence type="ECO:0000313" key="2">
    <source>
        <dbReference type="EMBL" id="EMG47915.1"/>
    </source>
</evidence>